<organism evidence="1 2">
    <name type="scientific">Candidatus Nanohalobium constans</name>
    <dbReference type="NCBI Taxonomy" id="2565781"/>
    <lineage>
        <taxon>Archaea</taxon>
        <taxon>Candidatus Nanohalarchaeota</taxon>
        <taxon>Candidatus Nanohalobia</taxon>
        <taxon>Candidatus Nanohalobiales</taxon>
        <taxon>Candidatus Nanohalobiaceae</taxon>
        <taxon>Candidatus Nanohalobium</taxon>
    </lineage>
</organism>
<dbReference type="Gene3D" id="1.10.10.10">
    <property type="entry name" value="Winged helix-like DNA-binding domain superfamily/Winged helix DNA-binding domain"/>
    <property type="match status" value="1"/>
</dbReference>
<dbReference type="PANTHER" id="PTHR34849">
    <property type="entry name" value="SSL5025 PROTEIN"/>
    <property type="match status" value="1"/>
</dbReference>
<proteinExistence type="predicted"/>
<dbReference type="Pfam" id="PF04255">
    <property type="entry name" value="DUF433"/>
    <property type="match status" value="1"/>
</dbReference>
<dbReference type="GeneID" id="42364838"/>
<dbReference type="SUPFAM" id="SSF46689">
    <property type="entry name" value="Homeodomain-like"/>
    <property type="match status" value="1"/>
</dbReference>
<keyword evidence="2" id="KW-1185">Reference proteome</keyword>
<evidence type="ECO:0000313" key="2">
    <source>
        <dbReference type="Proteomes" id="UP000377803"/>
    </source>
</evidence>
<dbReference type="AlphaFoldDB" id="A0A5Q0UHC9"/>
<dbReference type="OrthoDB" id="372107at2157"/>
<dbReference type="KEGG" id="ncon:LC1Nh_0454"/>
<dbReference type="InterPro" id="IPR007367">
    <property type="entry name" value="DUF433"/>
</dbReference>
<dbReference type="InterPro" id="IPR009057">
    <property type="entry name" value="Homeodomain-like_sf"/>
</dbReference>
<dbReference type="PANTHER" id="PTHR34849:SF3">
    <property type="entry name" value="SSR2962 PROTEIN"/>
    <property type="match status" value="1"/>
</dbReference>
<dbReference type="RefSeq" id="WP_153550094.1">
    <property type="nucleotide sequence ID" value="NZ_CP040089.1"/>
</dbReference>
<sequence length="71" mass="8145">MASTDGIEVNPEIMAGKPVVKGTRIPVYVVLQMLEEDTQIEDILEAYPDLEREKMYERAFVTPQKEFGEKK</sequence>
<dbReference type="InterPro" id="IPR036388">
    <property type="entry name" value="WH-like_DNA-bd_sf"/>
</dbReference>
<protein>
    <submittedName>
        <fullName evidence="1">Antitoxin-like protein</fullName>
    </submittedName>
</protein>
<reference evidence="2" key="1">
    <citation type="submission" date="2019-05" db="EMBL/GenBank/DDBJ databases">
        <title>Candidatus Nanohalobium constans, a novel model system to study the DPANN nano-sized archaea: genomic and physiological characterization of a nanoarchaeon co-cultured with its chitinotrophic host.</title>
        <authorList>
            <person name="La Cono V."/>
            <person name="Arcadi E."/>
            <person name="Crisafi F."/>
            <person name="Denaro R."/>
            <person name="La Spada G."/>
            <person name="Messina E."/>
            <person name="Smedile F."/>
            <person name="Toshchakov S.V."/>
            <person name="Shevchenko M.A."/>
            <person name="Golyshin P.N."/>
            <person name="Golyshina O.V."/>
            <person name="Ferrer M."/>
            <person name="Rohde M."/>
            <person name="Mushegian A."/>
            <person name="Sorokin D.Y."/>
            <person name="Giuliano L."/>
            <person name="Yakimov M.M."/>
        </authorList>
    </citation>
    <scope>NUCLEOTIDE SEQUENCE [LARGE SCALE GENOMIC DNA]</scope>
    <source>
        <strain evidence="2">LC1Nh</strain>
    </source>
</reference>
<dbReference type="Proteomes" id="UP000377803">
    <property type="component" value="Chromosome"/>
</dbReference>
<name>A0A5Q0UHC9_9ARCH</name>
<evidence type="ECO:0000313" key="1">
    <source>
        <dbReference type="EMBL" id="QGA80355.1"/>
    </source>
</evidence>
<accession>A0A5Q0UHC9</accession>
<dbReference type="EMBL" id="CP040089">
    <property type="protein sequence ID" value="QGA80355.1"/>
    <property type="molecule type" value="Genomic_DNA"/>
</dbReference>
<gene>
    <name evidence="1" type="ORF">LC1Nh_0454</name>
</gene>